<feature type="region of interest" description="Disordered" evidence="1">
    <location>
        <begin position="374"/>
        <end position="420"/>
    </location>
</feature>
<dbReference type="Gene3D" id="3.30.450.20">
    <property type="entry name" value="PAS domain"/>
    <property type="match status" value="1"/>
</dbReference>
<accession>A0A9X3FMA0</accession>
<feature type="domain" description="NADPH-dependent FMN reductase-like" evidence="2">
    <location>
        <begin position="1"/>
        <end position="148"/>
    </location>
</feature>
<organism evidence="3 4">
    <name type="scientific">Aerococcus kribbianus</name>
    <dbReference type="NCBI Taxonomy" id="2999064"/>
    <lineage>
        <taxon>Bacteria</taxon>
        <taxon>Bacillati</taxon>
        <taxon>Bacillota</taxon>
        <taxon>Bacilli</taxon>
        <taxon>Lactobacillales</taxon>
        <taxon>Aerococcaceae</taxon>
        <taxon>Aerococcus</taxon>
    </lineage>
</organism>
<feature type="compositionally biased region" description="Polar residues" evidence="1">
    <location>
        <begin position="400"/>
        <end position="420"/>
    </location>
</feature>
<evidence type="ECO:0000313" key="3">
    <source>
        <dbReference type="EMBL" id="MCZ0725435.1"/>
    </source>
</evidence>
<reference evidence="3" key="1">
    <citation type="submission" date="2022-12" db="EMBL/GenBank/DDBJ databases">
        <title>Description and comparative metabolic analysis of Aerococcus sp. nov., isolated from the feces of a pig.</title>
        <authorList>
            <person name="Chang Y.-H."/>
        </authorList>
    </citation>
    <scope>NUCLEOTIDE SEQUENCE</scope>
    <source>
        <strain evidence="3">YH-aer222</strain>
    </source>
</reference>
<dbReference type="InterPro" id="IPR005025">
    <property type="entry name" value="FMN_Rdtase-like_dom"/>
</dbReference>
<evidence type="ECO:0000313" key="4">
    <source>
        <dbReference type="Proteomes" id="UP001146670"/>
    </source>
</evidence>
<sequence>MKLIGIVGSLDEVTSYNEKLLYFIKDHFASQFNLEVLSIADFPLFDPHVDFTESDLMKTHLRKLNGADGVIISTGEHSRTIPPVLKSYLEWMSYQAHPFANKPVMVMGASYLDQGTSSSQLHLRQVLEAPGVGAYTFPGNEFLLGEAQTAFDQDGQLKDEGTIKVLGDYLNKFTKFVQIFNQVESGDPRDEDLWASGTIETTIDVEKSSDNWVEEAATKVNAASGDDYVRLDHGVMTVNQISEFLKSMPQELTFADENNQFLYYNYNTPTDNMLAKRKPSQVGNPLGACHPERAHDNVKKVIHLLRSGQTECFRLHVPTHGPDKFVVHSYQRIVDEDGNYRGVNEYVQDIQPMIDWYLEKTGQELVGGNVDGASGASAAQSDQTATTLAAPNATDADTGASASNQTEESNTDADSGASQH</sequence>
<name>A0A9X3FMA0_9LACT</name>
<dbReference type="SUPFAM" id="SSF52218">
    <property type="entry name" value="Flavoproteins"/>
    <property type="match status" value="1"/>
</dbReference>
<gene>
    <name evidence="3" type="ORF">OW157_02495</name>
</gene>
<feature type="compositionally biased region" description="Low complexity" evidence="1">
    <location>
        <begin position="374"/>
        <end position="390"/>
    </location>
</feature>
<dbReference type="Pfam" id="PF03358">
    <property type="entry name" value="FMN_red"/>
    <property type="match status" value="1"/>
</dbReference>
<dbReference type="Gene3D" id="3.40.50.360">
    <property type="match status" value="1"/>
</dbReference>
<evidence type="ECO:0000259" key="2">
    <source>
        <dbReference type="Pfam" id="PF03358"/>
    </source>
</evidence>
<dbReference type="GO" id="GO:0005829">
    <property type="term" value="C:cytosol"/>
    <property type="evidence" value="ECO:0007669"/>
    <property type="project" value="TreeGrafter"/>
</dbReference>
<dbReference type="Proteomes" id="UP001146670">
    <property type="component" value="Unassembled WGS sequence"/>
</dbReference>
<dbReference type="PANTHER" id="PTHR30543:SF21">
    <property type="entry name" value="NAD(P)H-DEPENDENT FMN REDUCTASE LOT6"/>
    <property type="match status" value="1"/>
</dbReference>
<protein>
    <submittedName>
        <fullName evidence="3">NADPH-dependent oxidoreductase</fullName>
    </submittedName>
</protein>
<dbReference type="GO" id="GO:0010181">
    <property type="term" value="F:FMN binding"/>
    <property type="evidence" value="ECO:0007669"/>
    <property type="project" value="TreeGrafter"/>
</dbReference>
<dbReference type="AlphaFoldDB" id="A0A9X3FMA0"/>
<dbReference type="InterPro" id="IPR050712">
    <property type="entry name" value="NAD(P)H-dep_reductase"/>
</dbReference>
<keyword evidence="4" id="KW-1185">Reference proteome</keyword>
<dbReference type="GO" id="GO:0016491">
    <property type="term" value="F:oxidoreductase activity"/>
    <property type="evidence" value="ECO:0007669"/>
    <property type="project" value="InterPro"/>
</dbReference>
<dbReference type="Pfam" id="PF13596">
    <property type="entry name" value="PAS_10"/>
    <property type="match status" value="1"/>
</dbReference>
<dbReference type="PANTHER" id="PTHR30543">
    <property type="entry name" value="CHROMATE REDUCTASE"/>
    <property type="match status" value="1"/>
</dbReference>
<comment type="caution">
    <text evidence="3">The sequence shown here is derived from an EMBL/GenBank/DDBJ whole genome shotgun (WGS) entry which is preliminary data.</text>
</comment>
<proteinExistence type="predicted"/>
<dbReference type="RefSeq" id="WP_268751751.1">
    <property type="nucleotide sequence ID" value="NZ_JAPRFQ010000001.1"/>
</dbReference>
<evidence type="ECO:0000256" key="1">
    <source>
        <dbReference type="SAM" id="MobiDB-lite"/>
    </source>
</evidence>
<dbReference type="EMBL" id="JAPRFR010000001">
    <property type="protein sequence ID" value="MCZ0725435.1"/>
    <property type="molecule type" value="Genomic_DNA"/>
</dbReference>
<dbReference type="InterPro" id="IPR029039">
    <property type="entry name" value="Flavoprotein-like_sf"/>
</dbReference>